<dbReference type="EMBL" id="JAUEPR010000026">
    <property type="protein sequence ID" value="KAK0474548.1"/>
    <property type="molecule type" value="Genomic_DNA"/>
</dbReference>
<keyword evidence="3" id="KW-1185">Reference proteome</keyword>
<evidence type="ECO:0000313" key="2">
    <source>
        <dbReference type="EMBL" id="KAK0474548.1"/>
    </source>
</evidence>
<feature type="compositionally biased region" description="Low complexity" evidence="1">
    <location>
        <begin position="1"/>
        <end position="12"/>
    </location>
</feature>
<gene>
    <name evidence="2" type="ORF">IW261DRAFT_1610508</name>
</gene>
<sequence length="119" mass="13272">MSEARPGSVVRVSRSRRPGPQPPSPGRHPRLQCAAPHIRADPNPEPHPVLRLQRRLHRRLLLHLPSVKAPEEEDAAITRNFSRGDFYVGSSTPVRIDPRLPVRLTLGDHGHFTVGEALV</sequence>
<organism evidence="2 3">
    <name type="scientific">Armillaria novae-zelandiae</name>
    <dbReference type="NCBI Taxonomy" id="153914"/>
    <lineage>
        <taxon>Eukaryota</taxon>
        <taxon>Fungi</taxon>
        <taxon>Dikarya</taxon>
        <taxon>Basidiomycota</taxon>
        <taxon>Agaricomycotina</taxon>
        <taxon>Agaricomycetes</taxon>
        <taxon>Agaricomycetidae</taxon>
        <taxon>Agaricales</taxon>
        <taxon>Marasmiineae</taxon>
        <taxon>Physalacriaceae</taxon>
        <taxon>Armillaria</taxon>
    </lineage>
</organism>
<protein>
    <submittedName>
        <fullName evidence="2">Uncharacterized protein</fullName>
    </submittedName>
</protein>
<reference evidence="2" key="1">
    <citation type="submission" date="2023-06" db="EMBL/GenBank/DDBJ databases">
        <authorList>
            <consortium name="Lawrence Berkeley National Laboratory"/>
            <person name="Ahrendt S."/>
            <person name="Sahu N."/>
            <person name="Indic B."/>
            <person name="Wong-Bajracharya J."/>
            <person name="Merenyi Z."/>
            <person name="Ke H.-M."/>
            <person name="Monk M."/>
            <person name="Kocsube S."/>
            <person name="Drula E."/>
            <person name="Lipzen A."/>
            <person name="Balint B."/>
            <person name="Henrissat B."/>
            <person name="Andreopoulos B."/>
            <person name="Martin F.M."/>
            <person name="Harder C.B."/>
            <person name="Rigling D."/>
            <person name="Ford K.L."/>
            <person name="Foster G.D."/>
            <person name="Pangilinan J."/>
            <person name="Papanicolaou A."/>
            <person name="Barry K."/>
            <person name="LaButti K."/>
            <person name="Viragh M."/>
            <person name="Koriabine M."/>
            <person name="Yan M."/>
            <person name="Riley R."/>
            <person name="Champramary S."/>
            <person name="Plett K.L."/>
            <person name="Tsai I.J."/>
            <person name="Slot J."/>
            <person name="Sipos G."/>
            <person name="Plett J."/>
            <person name="Nagy L.G."/>
            <person name="Grigoriev I.V."/>
        </authorList>
    </citation>
    <scope>NUCLEOTIDE SEQUENCE</scope>
    <source>
        <strain evidence="2">ICMP 16352</strain>
    </source>
</reference>
<comment type="caution">
    <text evidence="2">The sequence shown here is derived from an EMBL/GenBank/DDBJ whole genome shotgun (WGS) entry which is preliminary data.</text>
</comment>
<dbReference type="Proteomes" id="UP001175227">
    <property type="component" value="Unassembled WGS sequence"/>
</dbReference>
<evidence type="ECO:0000313" key="3">
    <source>
        <dbReference type="Proteomes" id="UP001175227"/>
    </source>
</evidence>
<accession>A0AA39P032</accession>
<dbReference type="AlphaFoldDB" id="A0AA39P032"/>
<name>A0AA39P032_9AGAR</name>
<proteinExistence type="predicted"/>
<evidence type="ECO:0000256" key="1">
    <source>
        <dbReference type="SAM" id="MobiDB-lite"/>
    </source>
</evidence>
<feature type="region of interest" description="Disordered" evidence="1">
    <location>
        <begin position="1"/>
        <end position="31"/>
    </location>
</feature>